<protein>
    <recommendedName>
        <fullName evidence="2">Vacuolar protein sorting-associated protein 13 VPS13 adaptor binding domain-containing protein</fullName>
    </recommendedName>
</protein>
<feature type="domain" description="Vacuolar protein sorting-associated protein 13 VPS13 adaptor binding" evidence="2">
    <location>
        <begin position="43"/>
        <end position="362"/>
    </location>
</feature>
<name>A0A9W9ZJN0_9CNID</name>
<comment type="caution">
    <text evidence="3">The sequence shown here is derived from an EMBL/GenBank/DDBJ whole genome shotgun (WGS) entry which is preliminary data.</text>
</comment>
<proteinExistence type="predicted"/>
<dbReference type="PANTHER" id="PTHR16166">
    <property type="entry name" value="VACUOLAR PROTEIN SORTING-ASSOCIATED PROTEIN VPS13"/>
    <property type="match status" value="1"/>
</dbReference>
<dbReference type="GO" id="GO:0045053">
    <property type="term" value="P:protein retention in Golgi apparatus"/>
    <property type="evidence" value="ECO:0007669"/>
    <property type="project" value="TreeGrafter"/>
</dbReference>
<reference evidence="3" key="1">
    <citation type="submission" date="2023-01" db="EMBL/GenBank/DDBJ databases">
        <title>Genome assembly of the deep-sea coral Lophelia pertusa.</title>
        <authorList>
            <person name="Herrera S."/>
            <person name="Cordes E."/>
        </authorList>
    </citation>
    <scope>NUCLEOTIDE SEQUENCE</scope>
    <source>
        <strain evidence="3">USNM1676648</strain>
        <tissue evidence="3">Polyp</tissue>
    </source>
</reference>
<sequence>MLSYFICRGIWKEIQRFKREGYPEDAPLHEGAQAKGLNVMPQPAHTLTIMYPVMLVNLLPCDLSYQVKNTPAKGNIKAGKSVPLYTADPEKALDLGISIENFVFCDNIRISRRLSMIEHPIIHVELQDNKRRSLIINVKVSVKPGGSLRVSIYAPYWMINNTGIPLVFKQEAVPHDMAGQFDEHEMARSLTPLLFSFSDRDAPTRCQMRIGKGYQPGSGKPVWSNSFSLDSPREFKRVHARQGGSRPDKVYDIGIDVRFGQGRYRDTRVVTLATRYQLENRTQHTLAFSQRHFVREQDTNNPEGALTAMPGALVLFHWARTDLDQLMCIRLNDVSHCKWSGGFKIDQDDSFHVNMRSLSGCSFFHRHSGLTTYQRCLSTFYQCGTEDRLRTILQPKQSVPYSWDEPTLLPELSVGVMGSGSYTHYHMQDLGGGDRASTTITPSTSCSHTPFAGNRPLS</sequence>
<dbReference type="EMBL" id="MU825918">
    <property type="protein sequence ID" value="KAJ7382655.1"/>
    <property type="molecule type" value="Genomic_DNA"/>
</dbReference>
<dbReference type="AlphaFoldDB" id="A0A9W9ZJN0"/>
<evidence type="ECO:0000259" key="2">
    <source>
        <dbReference type="Pfam" id="PF25036"/>
    </source>
</evidence>
<dbReference type="PANTHER" id="PTHR16166:SF141">
    <property type="entry name" value="INTERMEMBRANE LIPID TRANSFER PROTEIN VPS13D"/>
    <property type="match status" value="1"/>
</dbReference>
<feature type="region of interest" description="Disordered" evidence="1">
    <location>
        <begin position="433"/>
        <end position="458"/>
    </location>
</feature>
<dbReference type="InterPro" id="IPR026847">
    <property type="entry name" value="VPS13"/>
</dbReference>
<dbReference type="GO" id="GO:0006623">
    <property type="term" value="P:protein targeting to vacuole"/>
    <property type="evidence" value="ECO:0007669"/>
    <property type="project" value="TreeGrafter"/>
</dbReference>
<evidence type="ECO:0000256" key="1">
    <source>
        <dbReference type="SAM" id="MobiDB-lite"/>
    </source>
</evidence>
<dbReference type="Proteomes" id="UP001163046">
    <property type="component" value="Unassembled WGS sequence"/>
</dbReference>
<feature type="compositionally biased region" description="Polar residues" evidence="1">
    <location>
        <begin position="436"/>
        <end position="448"/>
    </location>
</feature>
<accession>A0A9W9ZJN0</accession>
<gene>
    <name evidence="3" type="ORF">OS493_033711</name>
</gene>
<organism evidence="3 4">
    <name type="scientific">Desmophyllum pertusum</name>
    <dbReference type="NCBI Taxonomy" id="174260"/>
    <lineage>
        <taxon>Eukaryota</taxon>
        <taxon>Metazoa</taxon>
        <taxon>Cnidaria</taxon>
        <taxon>Anthozoa</taxon>
        <taxon>Hexacorallia</taxon>
        <taxon>Scleractinia</taxon>
        <taxon>Caryophylliina</taxon>
        <taxon>Caryophylliidae</taxon>
        <taxon>Desmophyllum</taxon>
    </lineage>
</organism>
<dbReference type="InterPro" id="IPR009543">
    <property type="entry name" value="VPS13_VAB"/>
</dbReference>
<keyword evidence="4" id="KW-1185">Reference proteome</keyword>
<evidence type="ECO:0000313" key="3">
    <source>
        <dbReference type="EMBL" id="KAJ7382655.1"/>
    </source>
</evidence>
<dbReference type="OrthoDB" id="272810at2759"/>
<evidence type="ECO:0000313" key="4">
    <source>
        <dbReference type="Proteomes" id="UP001163046"/>
    </source>
</evidence>
<dbReference type="GO" id="GO:0007005">
    <property type="term" value="P:mitochondrion organization"/>
    <property type="evidence" value="ECO:0007669"/>
    <property type="project" value="TreeGrafter"/>
</dbReference>
<dbReference type="Pfam" id="PF25036">
    <property type="entry name" value="VPS13_VAB"/>
    <property type="match status" value="1"/>
</dbReference>